<evidence type="ECO:0000256" key="4">
    <source>
        <dbReference type="ARBA" id="ARBA00022692"/>
    </source>
</evidence>
<evidence type="ECO:0000256" key="3">
    <source>
        <dbReference type="ARBA" id="ARBA00022475"/>
    </source>
</evidence>
<dbReference type="InterPro" id="IPR036179">
    <property type="entry name" value="Ig-like_dom_sf"/>
</dbReference>
<evidence type="ECO:0000256" key="11">
    <source>
        <dbReference type="SAM" id="SignalP"/>
    </source>
</evidence>
<dbReference type="SUPFAM" id="SSF48726">
    <property type="entry name" value="Immunoglobulin"/>
    <property type="match status" value="1"/>
</dbReference>
<feature type="domain" description="Ig-like" evidence="14">
    <location>
        <begin position="475"/>
        <end position="581"/>
    </location>
</feature>
<reference evidence="15 16" key="1">
    <citation type="submission" date="2019-07" db="EMBL/GenBank/DDBJ databases">
        <title>Draft genome assembly of a fouling barnacle, Amphibalanus amphitrite (Darwin, 1854): The first reference genome for Thecostraca.</title>
        <authorList>
            <person name="Kim W."/>
        </authorList>
    </citation>
    <scope>NUCLEOTIDE SEQUENCE [LARGE SCALE GENOMIC DNA]</scope>
    <source>
        <strain evidence="15">SNU_AA5</strain>
        <tissue evidence="15">Soma without cirri and trophi</tissue>
    </source>
</reference>
<dbReference type="PROSITE" id="PS50026">
    <property type="entry name" value="EGF_3"/>
    <property type="match status" value="2"/>
</dbReference>
<dbReference type="InterPro" id="IPR003599">
    <property type="entry name" value="Ig_sub"/>
</dbReference>
<keyword evidence="8" id="KW-0245">EGF-like domain</keyword>
<dbReference type="PANTHER" id="PTHR12011">
    <property type="entry name" value="ADHESION G-PROTEIN COUPLED RECEPTOR"/>
    <property type="match status" value="1"/>
</dbReference>
<evidence type="ECO:0000259" key="13">
    <source>
        <dbReference type="PROSITE" id="PS50221"/>
    </source>
</evidence>
<feature type="transmembrane region" description="Helical" evidence="10">
    <location>
        <begin position="957"/>
        <end position="986"/>
    </location>
</feature>
<evidence type="ECO:0000256" key="1">
    <source>
        <dbReference type="ARBA" id="ARBA00004651"/>
    </source>
</evidence>
<evidence type="ECO:0000256" key="9">
    <source>
        <dbReference type="SAM" id="MobiDB-lite"/>
    </source>
</evidence>
<dbReference type="InterPro" id="IPR007110">
    <property type="entry name" value="Ig-like_dom"/>
</dbReference>
<dbReference type="GO" id="GO:0005886">
    <property type="term" value="C:plasma membrane"/>
    <property type="evidence" value="ECO:0007669"/>
    <property type="project" value="UniProtKB-SubCell"/>
</dbReference>
<evidence type="ECO:0000256" key="2">
    <source>
        <dbReference type="ARBA" id="ARBA00007343"/>
    </source>
</evidence>
<dbReference type="InterPro" id="IPR009030">
    <property type="entry name" value="Growth_fac_rcpt_cys_sf"/>
</dbReference>
<feature type="transmembrane region" description="Helical" evidence="10">
    <location>
        <begin position="1111"/>
        <end position="1133"/>
    </location>
</feature>
<dbReference type="SUPFAM" id="SSF57184">
    <property type="entry name" value="Growth factor receptor domain"/>
    <property type="match status" value="1"/>
</dbReference>
<keyword evidence="5 10" id="KW-1133">Transmembrane helix</keyword>
<dbReference type="InterPro" id="IPR000742">
    <property type="entry name" value="EGF"/>
</dbReference>
<dbReference type="Proteomes" id="UP000440578">
    <property type="component" value="Unassembled WGS sequence"/>
</dbReference>
<keyword evidence="16" id="KW-1185">Reference proteome</keyword>
<comment type="caution">
    <text evidence="8">Lacks conserved residue(s) required for the propagation of feature annotation.</text>
</comment>
<evidence type="ECO:0000313" key="16">
    <source>
        <dbReference type="Proteomes" id="UP000440578"/>
    </source>
</evidence>
<feature type="compositionally biased region" description="Low complexity" evidence="9">
    <location>
        <begin position="1303"/>
        <end position="1319"/>
    </location>
</feature>
<dbReference type="PANTHER" id="PTHR12011:SF347">
    <property type="entry name" value="FI21270P1-RELATED"/>
    <property type="match status" value="1"/>
</dbReference>
<feature type="transmembrane region" description="Helical" evidence="10">
    <location>
        <begin position="1165"/>
        <end position="1185"/>
    </location>
</feature>
<sequence>MGVLFGPRRPVLLTLLLVASAASSVLQSHRTFREGDSELRWINTKDAKSRWNTITTEGFGEPPWSRRELPKSTTWFLQAPNSSYAIIVYMTQYHLADGDLRVSSFRNCRNASRTRNIVKCSWGQPVSDISQSFEAPEDTNIFPVRHTTRYVATKAGDEFLVLIMNPSNGDISGPADGCLQSSVSRGFNITYNVVELPAGTDVKTKVKPDRCDALRCNLNGDCHMTSHYERFYCQCQPGFYGDSCQFGPLCDPKNNVNPCQNNGTCRQRRDVAECKCPIPYHGARCHLKLEGVIVEPNYCLGLHGLHCAVGCLADAGGGTEYRCFCQPGVPQLANDSCSGLRDLRRYTIELTVTDTDIELNSSNIETRLGFNHSIYSQAGPLRVAEFDNSLQDASAPRRLLLLFTALGSDETALYRWFSDGVSQARIGAVGVRPLQFAFSSEPELAITSLSLDDHGRPQTVGSRAQLTCYRHSAEPVRRTIQLRLSSLQLALHITPPLATVRPGRNVTITCTLRSSKQNRDQTTISWRKAVGRGPFRLLTSQDHEQVVTYCWGSSVLVIREPETARYECFAHLPPAASNRVTADVLVITPGQTTCPRVKDGNITWQETAVGREDIQPCPGDDEDIQLPGRVIKMDQLMAGYDVTSPESVLADVHEVLKRRVEAALDRQPARLLSSEVESFRSVLVGMSSYVLKVATDEQLKEVEQDFIHTVAPLLGTEGDGQLSDQVSEEMGRERDEFRCDRGRTEHKAELLAANLNFLLRRVFVREPIDTHPDDMFITTRLLPYHGDGMLVVTPFHMHNRPHWMRSAAGISLGPTQPWRSHVVPASELGLVMVVHRHTRALYPHSYIPDDNGEELGRSGERFLLDSHIVSVGLSKQPRLLESPFPPSVQMTLSLEPLSARWNESSQRHSCAQLSSGGRWRLDACQLSRSNHSVNCSCQGLGTFALALVTQEPSPLDYMLLTLHVPVVVGCVLSLLVLLYTSLALLVHWWRRRSVPAGLQLQSSLVLFAAFAVILVCAGDTHKSIAWMAGCGAFLQFLVLSAISTQMGIKMHVFGEQLRLKQMGGDPKYFKFIAYFISTGVPALVTAATITVQVTHGWHLLRSWWMVRDSTLFYGVLVPASILLIIDTVLLLFVRATLTIGLIDPAAEDVTCRLNEWRSLMWRSHILEAVVVLVMIPVSALYINFPGPACEVLFGLFCLLTSVTLLMCYVIYGDTGVPTRPCGKKPSKNKDDDGGHRKAPATLRSRAVLSFFEPSQKPLLPRNGSRLTSAGVLNDNPGTGTGSGCGSGSGGSGGSAETEECAISSAPDSSSFSSSDSGASQLHAPTGRPVASNGSPVASSGVQKMQVRAEISSVNCEAFDPPPKPGRQAVTPTWSGVKRAGPRPAQKS</sequence>
<dbReference type="PROSITE" id="PS50835">
    <property type="entry name" value="IG_LIKE"/>
    <property type="match status" value="1"/>
</dbReference>
<feature type="transmembrane region" description="Helical" evidence="10">
    <location>
        <begin position="1068"/>
        <end position="1091"/>
    </location>
</feature>
<evidence type="ECO:0000256" key="7">
    <source>
        <dbReference type="ARBA" id="ARBA00023157"/>
    </source>
</evidence>
<keyword evidence="7 8" id="KW-1015">Disulfide bond</keyword>
<dbReference type="InterPro" id="IPR057244">
    <property type="entry name" value="GAIN_B"/>
</dbReference>
<accession>A0A6A4WAV4</accession>
<evidence type="ECO:0000259" key="12">
    <source>
        <dbReference type="PROSITE" id="PS50026"/>
    </source>
</evidence>
<gene>
    <name evidence="15" type="primary">ADGRL3_4</name>
    <name evidence="15" type="ORF">FJT64_024364</name>
</gene>
<evidence type="ECO:0000256" key="10">
    <source>
        <dbReference type="SAM" id="Phobius"/>
    </source>
</evidence>
<feature type="domain" description="EGF-like" evidence="12">
    <location>
        <begin position="246"/>
        <end position="286"/>
    </location>
</feature>
<feature type="transmembrane region" description="Helical" evidence="10">
    <location>
        <begin position="1024"/>
        <end position="1048"/>
    </location>
</feature>
<feature type="compositionally biased region" description="Gly residues" evidence="9">
    <location>
        <begin position="1278"/>
        <end position="1293"/>
    </location>
</feature>
<keyword evidence="15" id="KW-0675">Receptor</keyword>
<dbReference type="OrthoDB" id="6344273at2759"/>
<proteinExistence type="inferred from homology"/>
<evidence type="ECO:0000259" key="14">
    <source>
        <dbReference type="PROSITE" id="PS50835"/>
    </source>
</evidence>
<feature type="disulfide bond" evidence="8">
    <location>
        <begin position="276"/>
        <end position="285"/>
    </location>
</feature>
<feature type="disulfide bond" evidence="8">
    <location>
        <begin position="216"/>
        <end position="233"/>
    </location>
</feature>
<keyword evidence="6 10" id="KW-0472">Membrane</keyword>
<dbReference type="InterPro" id="IPR046338">
    <property type="entry name" value="GAIN_dom_sf"/>
</dbReference>
<comment type="similarity">
    <text evidence="2">Belongs to the G-protein coupled receptor 2 family. Adhesion G-protein coupled receptor (ADGR) subfamily.</text>
</comment>
<feature type="disulfide bond" evidence="8">
    <location>
        <begin position="235"/>
        <end position="244"/>
    </location>
</feature>
<dbReference type="Gene3D" id="2.60.220.50">
    <property type="match status" value="1"/>
</dbReference>
<dbReference type="SMART" id="SM00181">
    <property type="entry name" value="EGF"/>
    <property type="match status" value="3"/>
</dbReference>
<evidence type="ECO:0000256" key="6">
    <source>
        <dbReference type="ARBA" id="ARBA00023136"/>
    </source>
</evidence>
<keyword evidence="3" id="KW-1003">Cell membrane</keyword>
<name>A0A6A4WAV4_AMPAM</name>
<feature type="region of interest" description="Disordered" evidence="9">
    <location>
        <begin position="1255"/>
        <end position="1387"/>
    </location>
</feature>
<feature type="transmembrane region" description="Helical" evidence="10">
    <location>
        <begin position="998"/>
        <end position="1018"/>
    </location>
</feature>
<dbReference type="PROSITE" id="PS50221">
    <property type="entry name" value="GAIN_B"/>
    <property type="match status" value="1"/>
</dbReference>
<evidence type="ECO:0000256" key="5">
    <source>
        <dbReference type="ARBA" id="ARBA00022989"/>
    </source>
</evidence>
<feature type="compositionally biased region" description="Polar residues" evidence="9">
    <location>
        <begin position="1331"/>
        <end position="1342"/>
    </location>
</feature>
<comment type="subcellular location">
    <subcellularLocation>
        <location evidence="1">Cell membrane</location>
        <topology evidence="1">Multi-pass membrane protein</topology>
    </subcellularLocation>
</comment>
<comment type="caution">
    <text evidence="15">The sequence shown here is derived from an EMBL/GenBank/DDBJ whole genome shotgun (WGS) entry which is preliminary data.</text>
</comment>
<dbReference type="Pfam" id="PF00008">
    <property type="entry name" value="EGF"/>
    <property type="match status" value="1"/>
</dbReference>
<dbReference type="EMBL" id="VIIS01000921">
    <property type="protein sequence ID" value="KAF0303715.1"/>
    <property type="molecule type" value="Genomic_DNA"/>
</dbReference>
<organism evidence="15 16">
    <name type="scientific">Amphibalanus amphitrite</name>
    <name type="common">Striped barnacle</name>
    <name type="synonym">Balanus amphitrite</name>
    <dbReference type="NCBI Taxonomy" id="1232801"/>
    <lineage>
        <taxon>Eukaryota</taxon>
        <taxon>Metazoa</taxon>
        <taxon>Ecdysozoa</taxon>
        <taxon>Arthropoda</taxon>
        <taxon>Crustacea</taxon>
        <taxon>Multicrustacea</taxon>
        <taxon>Cirripedia</taxon>
        <taxon>Thoracica</taxon>
        <taxon>Thoracicalcarea</taxon>
        <taxon>Balanomorpha</taxon>
        <taxon>Balanoidea</taxon>
        <taxon>Balanidae</taxon>
        <taxon>Amphibalaninae</taxon>
        <taxon>Amphibalanus</taxon>
    </lineage>
</organism>
<feature type="domain" description="GAIN-B" evidence="13">
    <location>
        <begin position="778"/>
        <end position="953"/>
    </location>
</feature>
<dbReference type="Gene3D" id="2.10.25.10">
    <property type="entry name" value="Laminin"/>
    <property type="match status" value="2"/>
</dbReference>
<feature type="chain" id="PRO_5025573997" evidence="11">
    <location>
        <begin position="28"/>
        <end position="1387"/>
    </location>
</feature>
<feature type="signal peptide" evidence="11">
    <location>
        <begin position="1"/>
        <end position="27"/>
    </location>
</feature>
<evidence type="ECO:0000313" key="15">
    <source>
        <dbReference type="EMBL" id="KAF0303715.1"/>
    </source>
</evidence>
<dbReference type="PROSITE" id="PS01186">
    <property type="entry name" value="EGF_2"/>
    <property type="match status" value="2"/>
</dbReference>
<dbReference type="PROSITE" id="PS00022">
    <property type="entry name" value="EGF_1"/>
    <property type="match status" value="2"/>
</dbReference>
<evidence type="ECO:0000256" key="8">
    <source>
        <dbReference type="PROSITE-ProRule" id="PRU00076"/>
    </source>
</evidence>
<protein>
    <submittedName>
        <fullName evidence="15">Adhesion G protein-coupled receptor B1</fullName>
    </submittedName>
</protein>
<feature type="transmembrane region" description="Helical" evidence="10">
    <location>
        <begin position="1191"/>
        <end position="1211"/>
    </location>
</feature>
<dbReference type="CDD" id="cd00054">
    <property type="entry name" value="EGF_CA"/>
    <property type="match status" value="2"/>
</dbReference>
<keyword evidence="4 10" id="KW-0812">Transmembrane</keyword>
<dbReference type="SMART" id="SM00409">
    <property type="entry name" value="IG"/>
    <property type="match status" value="1"/>
</dbReference>
<feature type="domain" description="EGF-like" evidence="12">
    <location>
        <begin position="207"/>
        <end position="245"/>
    </location>
</feature>
<keyword evidence="11" id="KW-0732">Signal</keyword>